<evidence type="ECO:0000313" key="1">
    <source>
        <dbReference type="EMBL" id="KAG8519790.1"/>
    </source>
</evidence>
<gene>
    <name evidence="1" type="ORF">J0S82_016533</name>
</gene>
<sequence>MQAHTSQEFLTCGWDEGRPYLFSSDPSVNLTESFEGTKTADNTEVGVSYEANLEDLFQILGLLGCH</sequence>
<protein>
    <submittedName>
        <fullName evidence="1">Uncharacterized protein</fullName>
    </submittedName>
</protein>
<accession>A0A8J6AM33</accession>
<dbReference type="EMBL" id="JAGFMF010011596">
    <property type="protein sequence ID" value="KAG8519790.1"/>
    <property type="molecule type" value="Genomic_DNA"/>
</dbReference>
<proteinExistence type="predicted"/>
<name>A0A8J6AM33_GALPY</name>
<dbReference type="Proteomes" id="UP000700334">
    <property type="component" value="Unassembled WGS sequence"/>
</dbReference>
<organism evidence="1 2">
    <name type="scientific">Galemys pyrenaicus</name>
    <name type="common">Iberian desman</name>
    <name type="synonym">Pyrenean desman</name>
    <dbReference type="NCBI Taxonomy" id="202257"/>
    <lineage>
        <taxon>Eukaryota</taxon>
        <taxon>Metazoa</taxon>
        <taxon>Chordata</taxon>
        <taxon>Craniata</taxon>
        <taxon>Vertebrata</taxon>
        <taxon>Euteleostomi</taxon>
        <taxon>Mammalia</taxon>
        <taxon>Eutheria</taxon>
        <taxon>Laurasiatheria</taxon>
        <taxon>Eulipotyphla</taxon>
        <taxon>Talpidae</taxon>
        <taxon>Galemys</taxon>
    </lineage>
</organism>
<reference evidence="1" key="1">
    <citation type="journal article" date="2021" name="Evol. Appl.">
        <title>The genome of the Pyrenean desman and the effects of bottlenecks and inbreeding on the genomic landscape of an endangered species.</title>
        <authorList>
            <person name="Escoda L."/>
            <person name="Castresana J."/>
        </authorList>
    </citation>
    <scope>NUCLEOTIDE SEQUENCE</scope>
    <source>
        <strain evidence="1">IBE-C5619</strain>
    </source>
</reference>
<keyword evidence="2" id="KW-1185">Reference proteome</keyword>
<dbReference type="AlphaFoldDB" id="A0A8J6AM33"/>
<comment type="caution">
    <text evidence="1">The sequence shown here is derived from an EMBL/GenBank/DDBJ whole genome shotgun (WGS) entry which is preliminary data.</text>
</comment>
<evidence type="ECO:0000313" key="2">
    <source>
        <dbReference type="Proteomes" id="UP000700334"/>
    </source>
</evidence>
<feature type="non-terminal residue" evidence="1">
    <location>
        <position position="1"/>
    </location>
</feature>